<keyword evidence="9" id="KW-0808">Transferase</keyword>
<dbReference type="AlphaFoldDB" id="A0A7X6DE38"/>
<feature type="modified residue" description="N6-(pyridoxal phosphate)lysine" evidence="5">
    <location>
        <position position="201"/>
    </location>
</feature>
<dbReference type="InterPro" id="IPR020578">
    <property type="entry name" value="Aminotrans_V_PyrdxlP_BS"/>
</dbReference>
<sequence length="395" mass="41794">MTTTRIPGRRLLHSPGPTPVPDEVLHAMSVQPMDLGDARVDANIAACEDGLRRLFRTRESDIFMYAANGHGVWEAVIENLLAPGDSVLVPATGHFSESWAQQAEGLGRRVVRTPWREGWPIDPAAVEAALREDQGHAVKAVFAVHADTATGITNDLAAIRRAIDAAGHPALLVADVVSTLAAAPFAMDDLRVDVAVGASQKGLMCPAGVGFMAVNAAAFAAAQRNPAPRFYWDWVRRRHDQSYRKFCGTPPQNLLLGLEAALGLVFSEGVEAVWQRHARLARAVQAAVDGWRAGGAVDFFAREPAARSTSVTTITVAPGIDVEQLRRVARERFQVGLAGGLGPLAGRAFRIGHLGDCNEAVILGAIAGVEAALVALGVPVGEGGTRRAVMSLADG</sequence>
<proteinExistence type="inferred from homology"/>
<reference evidence="9 10" key="1">
    <citation type="journal article" date="2020" name="Nature">
        <title>Bacterial chemolithoautotrophy via manganese oxidation.</title>
        <authorList>
            <person name="Yu H."/>
            <person name="Leadbetter J.R."/>
        </authorList>
    </citation>
    <scope>NUCLEOTIDE SEQUENCE [LARGE SCALE GENOMIC DNA]</scope>
    <source>
        <strain evidence="9 10">RBP-1</strain>
    </source>
</reference>
<dbReference type="GO" id="GO:0019265">
    <property type="term" value="P:glycine biosynthetic process, by transamination of glyoxylate"/>
    <property type="evidence" value="ECO:0007669"/>
    <property type="project" value="TreeGrafter"/>
</dbReference>
<dbReference type="GO" id="GO:0004760">
    <property type="term" value="F:L-serine-pyruvate transaminase activity"/>
    <property type="evidence" value="ECO:0007669"/>
    <property type="project" value="TreeGrafter"/>
</dbReference>
<comment type="caution">
    <text evidence="9">The sequence shown here is derived from an EMBL/GenBank/DDBJ whole genome shotgun (WGS) entry which is preliminary data.</text>
</comment>
<dbReference type="InterPro" id="IPR015422">
    <property type="entry name" value="PyrdxlP-dep_Trfase_small"/>
</dbReference>
<evidence type="ECO:0000256" key="5">
    <source>
        <dbReference type="PIRSR" id="PIRSR000524-50"/>
    </source>
</evidence>
<dbReference type="RefSeq" id="WP_168106498.1">
    <property type="nucleotide sequence ID" value="NZ_VTOX01000002.1"/>
</dbReference>
<dbReference type="Gene3D" id="3.40.640.10">
    <property type="entry name" value="Type I PLP-dependent aspartate aminotransferase-like (Major domain)"/>
    <property type="match status" value="1"/>
</dbReference>
<dbReference type="PIRSF" id="PIRSF000524">
    <property type="entry name" value="SPT"/>
    <property type="match status" value="1"/>
</dbReference>
<comment type="similarity">
    <text evidence="2 6">Belongs to the class-V pyridoxal-phosphate-dependent aminotransferase family.</text>
</comment>
<dbReference type="SUPFAM" id="SSF53383">
    <property type="entry name" value="PLP-dependent transferases"/>
    <property type="match status" value="1"/>
</dbReference>
<feature type="binding site" evidence="4">
    <location>
        <position position="350"/>
    </location>
    <ligand>
        <name>substrate</name>
    </ligand>
</feature>
<dbReference type="InterPro" id="IPR015421">
    <property type="entry name" value="PyrdxlP-dep_Trfase_major"/>
</dbReference>
<evidence type="ECO:0000256" key="2">
    <source>
        <dbReference type="ARBA" id="ARBA00009236"/>
    </source>
</evidence>
<accession>A0A7X6DE38</accession>
<protein>
    <submittedName>
        <fullName evidence="9">Aminotransferase class V-fold PLP-dependent enzyme</fullName>
    </submittedName>
</protein>
<dbReference type="PROSITE" id="PS00595">
    <property type="entry name" value="AA_TRANSFER_CLASS_5"/>
    <property type="match status" value="1"/>
</dbReference>
<evidence type="ECO:0000259" key="8">
    <source>
        <dbReference type="Pfam" id="PF00266"/>
    </source>
</evidence>
<comment type="cofactor">
    <cofactor evidence="1 5 7">
        <name>pyridoxal 5'-phosphate</name>
        <dbReference type="ChEBI" id="CHEBI:597326"/>
    </cofactor>
</comment>
<dbReference type="Proteomes" id="UP000521868">
    <property type="component" value="Unassembled WGS sequence"/>
</dbReference>
<dbReference type="PANTHER" id="PTHR21152">
    <property type="entry name" value="AMINOTRANSFERASE CLASS V"/>
    <property type="match status" value="1"/>
</dbReference>
<evidence type="ECO:0000313" key="9">
    <source>
        <dbReference type="EMBL" id="NKE65373.1"/>
    </source>
</evidence>
<keyword evidence="9" id="KW-0032">Aminotransferase</keyword>
<evidence type="ECO:0000256" key="3">
    <source>
        <dbReference type="ARBA" id="ARBA00022898"/>
    </source>
</evidence>
<dbReference type="Pfam" id="PF00266">
    <property type="entry name" value="Aminotran_5"/>
    <property type="match status" value="1"/>
</dbReference>
<organism evidence="9 10">
    <name type="scientific">Ramlibacter lithotrophicus</name>
    <dbReference type="NCBI Taxonomy" id="2606681"/>
    <lineage>
        <taxon>Bacteria</taxon>
        <taxon>Pseudomonadati</taxon>
        <taxon>Pseudomonadota</taxon>
        <taxon>Betaproteobacteria</taxon>
        <taxon>Burkholderiales</taxon>
        <taxon>Comamonadaceae</taxon>
        <taxon>Ramlibacter</taxon>
    </lineage>
</organism>
<name>A0A7X6DE38_9BURK</name>
<evidence type="ECO:0000313" key="10">
    <source>
        <dbReference type="Proteomes" id="UP000521868"/>
    </source>
</evidence>
<dbReference type="GO" id="GO:0008453">
    <property type="term" value="F:alanine-glyoxylate transaminase activity"/>
    <property type="evidence" value="ECO:0007669"/>
    <property type="project" value="TreeGrafter"/>
</dbReference>
<dbReference type="PANTHER" id="PTHR21152:SF40">
    <property type="entry name" value="ALANINE--GLYOXYLATE AMINOTRANSFERASE"/>
    <property type="match status" value="1"/>
</dbReference>
<dbReference type="InterPro" id="IPR000192">
    <property type="entry name" value="Aminotrans_V_dom"/>
</dbReference>
<keyword evidence="10" id="KW-1185">Reference proteome</keyword>
<evidence type="ECO:0000256" key="1">
    <source>
        <dbReference type="ARBA" id="ARBA00001933"/>
    </source>
</evidence>
<keyword evidence="3 5" id="KW-0663">Pyridoxal phosphate</keyword>
<evidence type="ECO:0000256" key="6">
    <source>
        <dbReference type="RuleBase" id="RU004075"/>
    </source>
</evidence>
<dbReference type="InterPro" id="IPR015424">
    <property type="entry name" value="PyrdxlP-dep_Trfase"/>
</dbReference>
<evidence type="ECO:0000256" key="4">
    <source>
        <dbReference type="PIRSR" id="PIRSR000524-1"/>
    </source>
</evidence>
<dbReference type="InterPro" id="IPR024169">
    <property type="entry name" value="SP_NH2Trfase/AEP_transaminase"/>
</dbReference>
<dbReference type="Gene3D" id="3.90.1150.10">
    <property type="entry name" value="Aspartate Aminotransferase, domain 1"/>
    <property type="match status" value="1"/>
</dbReference>
<feature type="domain" description="Aminotransferase class V" evidence="8">
    <location>
        <begin position="12"/>
        <end position="337"/>
    </location>
</feature>
<evidence type="ECO:0000256" key="7">
    <source>
        <dbReference type="RuleBase" id="RU004504"/>
    </source>
</evidence>
<dbReference type="EMBL" id="VTOX01000002">
    <property type="protein sequence ID" value="NKE65373.1"/>
    <property type="molecule type" value="Genomic_DNA"/>
</dbReference>
<gene>
    <name evidence="9" type="ORF">RAMLITH_06030</name>
</gene>